<accession>A0A1B6M2T4</accession>
<protein>
    <submittedName>
        <fullName evidence="1">Uncharacterized protein</fullName>
    </submittedName>
</protein>
<evidence type="ECO:0000313" key="1">
    <source>
        <dbReference type="EMBL" id="JAT30246.1"/>
    </source>
</evidence>
<gene>
    <name evidence="1" type="ORF">g.47823</name>
</gene>
<name>A0A1B6M2T4_9HEMI</name>
<proteinExistence type="predicted"/>
<organism evidence="1">
    <name type="scientific">Graphocephala atropunctata</name>
    <dbReference type="NCBI Taxonomy" id="36148"/>
    <lineage>
        <taxon>Eukaryota</taxon>
        <taxon>Metazoa</taxon>
        <taxon>Ecdysozoa</taxon>
        <taxon>Arthropoda</taxon>
        <taxon>Hexapoda</taxon>
        <taxon>Insecta</taxon>
        <taxon>Pterygota</taxon>
        <taxon>Neoptera</taxon>
        <taxon>Paraneoptera</taxon>
        <taxon>Hemiptera</taxon>
        <taxon>Auchenorrhyncha</taxon>
        <taxon>Membracoidea</taxon>
        <taxon>Cicadellidae</taxon>
        <taxon>Cicadellinae</taxon>
        <taxon>Cicadellini</taxon>
        <taxon>Graphocephala</taxon>
    </lineage>
</organism>
<dbReference type="AlphaFoldDB" id="A0A1B6M2T4"/>
<sequence>VFQNQNLNALICSPMGCVRDEIEVEHFAKNIVNFQKNTGATISIVSSDQPSAKRVLWKGLTHSDFIKTLEDEIDKAKLQQTDLLFQSTLDPPISNERRLDLDSQEDTLTLNISVNRSTNVPVSTPLPYHSPIISSNVETTTRDLNNSQSPASSLNYLTNHILKIT</sequence>
<dbReference type="EMBL" id="GEBQ01009731">
    <property type="protein sequence ID" value="JAT30246.1"/>
    <property type="molecule type" value="Transcribed_RNA"/>
</dbReference>
<reference evidence="1" key="1">
    <citation type="submission" date="2015-11" db="EMBL/GenBank/DDBJ databases">
        <title>De novo transcriptome assembly of four potential Pierce s Disease insect vectors from Arizona vineyards.</title>
        <authorList>
            <person name="Tassone E.E."/>
        </authorList>
    </citation>
    <scope>NUCLEOTIDE SEQUENCE</scope>
</reference>
<feature type="non-terminal residue" evidence="1">
    <location>
        <position position="1"/>
    </location>
</feature>